<sequence length="216" mass="24466">MNSTEQQTQQVDDHHPLSNDSSSGNNEHKDDNKEQVININSADEQQQQSNNSSSADIITEEDGDSYIIQGFRKLIIIDSDDSTNRAVNKAMENFDKEKDELYLLTVTSSLDYLNDEKNDAKLTMYKYEHYFDSIGITYTPISVEAFDILNKIRAELDENEIDIVYVGETALTSVSNPDNILFSVFSSIKKALLGTIVSGIKRESERDNCPWKLFVC</sequence>
<reference evidence="2" key="1">
    <citation type="submission" date="2020-01" db="EMBL/GenBank/DDBJ databases">
        <title>Development of genomics and gene disruption for Polysphondylium violaceum indicates a role for the polyketide synthase stlB in stalk morphogenesis.</title>
        <authorList>
            <person name="Narita B."/>
            <person name="Kawabe Y."/>
            <person name="Kin K."/>
            <person name="Saito T."/>
            <person name="Gibbs R."/>
            <person name="Kuspa A."/>
            <person name="Muzny D."/>
            <person name="Queller D."/>
            <person name="Richards S."/>
            <person name="Strassman J."/>
            <person name="Sucgang R."/>
            <person name="Worley K."/>
            <person name="Schaap P."/>
        </authorList>
    </citation>
    <scope>NUCLEOTIDE SEQUENCE</scope>
    <source>
        <strain evidence="2">QSvi11</strain>
    </source>
</reference>
<feature type="region of interest" description="Disordered" evidence="1">
    <location>
        <begin position="1"/>
        <end position="58"/>
    </location>
</feature>
<comment type="caution">
    <text evidence="2">The sequence shown here is derived from an EMBL/GenBank/DDBJ whole genome shotgun (WGS) entry which is preliminary data.</text>
</comment>
<evidence type="ECO:0000313" key="2">
    <source>
        <dbReference type="EMBL" id="KAF2070449.1"/>
    </source>
</evidence>
<dbReference type="EMBL" id="AJWJ01000490">
    <property type="protein sequence ID" value="KAF2070449.1"/>
    <property type="molecule type" value="Genomic_DNA"/>
</dbReference>
<keyword evidence="3" id="KW-1185">Reference proteome</keyword>
<accession>A0A8J4PNF0</accession>
<protein>
    <submittedName>
        <fullName evidence="2">Uncharacterized protein</fullName>
    </submittedName>
</protein>
<gene>
    <name evidence="2" type="ORF">CYY_008229</name>
</gene>
<dbReference type="SUPFAM" id="SSF52402">
    <property type="entry name" value="Adenine nucleotide alpha hydrolases-like"/>
    <property type="match status" value="1"/>
</dbReference>
<feature type="compositionally biased region" description="Polar residues" evidence="1">
    <location>
        <begin position="35"/>
        <end position="44"/>
    </location>
</feature>
<dbReference type="AlphaFoldDB" id="A0A8J4PNF0"/>
<proteinExistence type="predicted"/>
<organism evidence="2 3">
    <name type="scientific">Polysphondylium violaceum</name>
    <dbReference type="NCBI Taxonomy" id="133409"/>
    <lineage>
        <taxon>Eukaryota</taxon>
        <taxon>Amoebozoa</taxon>
        <taxon>Evosea</taxon>
        <taxon>Eumycetozoa</taxon>
        <taxon>Dictyostelia</taxon>
        <taxon>Dictyosteliales</taxon>
        <taxon>Dictyosteliaceae</taxon>
        <taxon>Polysphondylium</taxon>
    </lineage>
</organism>
<feature type="compositionally biased region" description="Polar residues" evidence="1">
    <location>
        <begin position="1"/>
        <end position="10"/>
    </location>
</feature>
<name>A0A8J4PNF0_9MYCE</name>
<evidence type="ECO:0000256" key="1">
    <source>
        <dbReference type="SAM" id="MobiDB-lite"/>
    </source>
</evidence>
<dbReference type="Proteomes" id="UP000695562">
    <property type="component" value="Unassembled WGS sequence"/>
</dbReference>
<feature type="compositionally biased region" description="Low complexity" evidence="1">
    <location>
        <begin position="45"/>
        <end position="54"/>
    </location>
</feature>
<evidence type="ECO:0000313" key="3">
    <source>
        <dbReference type="Proteomes" id="UP000695562"/>
    </source>
</evidence>
<dbReference type="OrthoDB" id="17955at2759"/>